<reference evidence="2" key="1">
    <citation type="journal article" date="2019" name="Int. J. Syst. Evol. Microbiol.">
        <title>The Global Catalogue of Microorganisms (GCM) 10K type strain sequencing project: providing services to taxonomists for standard genome sequencing and annotation.</title>
        <authorList>
            <consortium name="The Broad Institute Genomics Platform"/>
            <consortium name="The Broad Institute Genome Sequencing Center for Infectious Disease"/>
            <person name="Wu L."/>
            <person name="Ma J."/>
        </authorList>
    </citation>
    <scope>NUCLEOTIDE SEQUENCE [LARGE SCALE GENOMIC DNA]</scope>
    <source>
        <strain evidence="2">JCM 18715</strain>
    </source>
</reference>
<dbReference type="Proteomes" id="UP001500547">
    <property type="component" value="Unassembled WGS sequence"/>
</dbReference>
<sequence>MEAREVRDFGEFVQREGCVEATLHVLGNGSQMNQSSGEALELHGSGGANVSDVAAW</sequence>
<comment type="caution">
    <text evidence="1">The sequence shown here is derived from an EMBL/GenBank/DDBJ whole genome shotgun (WGS) entry which is preliminary data.</text>
</comment>
<accession>A0ABP9QFK5</accession>
<keyword evidence="2" id="KW-1185">Reference proteome</keyword>
<dbReference type="EMBL" id="BAABLD010000005">
    <property type="protein sequence ID" value="GAA5161072.1"/>
    <property type="molecule type" value="Genomic_DNA"/>
</dbReference>
<protein>
    <submittedName>
        <fullName evidence="1">Uncharacterized protein</fullName>
    </submittedName>
</protein>
<gene>
    <name evidence="1" type="ORF">GCM10025770_09710</name>
</gene>
<organism evidence="1 2">
    <name type="scientific">Viridibacterium curvum</name>
    <dbReference type="NCBI Taxonomy" id="1101404"/>
    <lineage>
        <taxon>Bacteria</taxon>
        <taxon>Pseudomonadati</taxon>
        <taxon>Pseudomonadota</taxon>
        <taxon>Betaproteobacteria</taxon>
        <taxon>Rhodocyclales</taxon>
        <taxon>Rhodocyclaceae</taxon>
        <taxon>Viridibacterium</taxon>
    </lineage>
</organism>
<evidence type="ECO:0000313" key="2">
    <source>
        <dbReference type="Proteomes" id="UP001500547"/>
    </source>
</evidence>
<proteinExistence type="predicted"/>
<name>A0ABP9QFK5_9RHOO</name>
<evidence type="ECO:0000313" key="1">
    <source>
        <dbReference type="EMBL" id="GAA5161072.1"/>
    </source>
</evidence>